<protein>
    <recommendedName>
        <fullName evidence="1">N-acetyltransferase domain-containing protein</fullName>
    </recommendedName>
</protein>
<dbReference type="Gene3D" id="3.40.630.30">
    <property type="match status" value="1"/>
</dbReference>
<evidence type="ECO:0000313" key="3">
    <source>
        <dbReference type="Proteomes" id="UP000198948"/>
    </source>
</evidence>
<dbReference type="OrthoDB" id="9790865at2"/>
<dbReference type="SUPFAM" id="SSF55729">
    <property type="entry name" value="Acyl-CoA N-acyltransferases (Nat)"/>
    <property type="match status" value="1"/>
</dbReference>
<dbReference type="InterPro" id="IPR000182">
    <property type="entry name" value="GNAT_dom"/>
</dbReference>
<feature type="domain" description="N-acetyltransferase" evidence="1">
    <location>
        <begin position="1"/>
        <end position="107"/>
    </location>
</feature>
<accession>A0A1H9QW05</accession>
<gene>
    <name evidence="2" type="ORF">SAMN04488559_102308</name>
</gene>
<reference evidence="2 3" key="1">
    <citation type="submission" date="2016-10" db="EMBL/GenBank/DDBJ databases">
        <authorList>
            <person name="de Groot N.N."/>
        </authorList>
    </citation>
    <scope>NUCLEOTIDE SEQUENCE [LARGE SCALE GENOMIC DNA]</scope>
    <source>
        <strain evidence="2 3">DSM 13760</strain>
    </source>
</reference>
<dbReference type="Pfam" id="PF00583">
    <property type="entry name" value="Acetyltransf_1"/>
    <property type="match status" value="1"/>
</dbReference>
<dbReference type="InterPro" id="IPR016181">
    <property type="entry name" value="Acyl_CoA_acyltransferase"/>
</dbReference>
<dbReference type="EMBL" id="FOHA01000002">
    <property type="protein sequence ID" value="SER64425.1"/>
    <property type="molecule type" value="Genomic_DNA"/>
</dbReference>
<evidence type="ECO:0000259" key="1">
    <source>
        <dbReference type="PROSITE" id="PS51186"/>
    </source>
</evidence>
<dbReference type="AlphaFoldDB" id="A0A1H9QW05"/>
<name>A0A1H9QW05_9LACT</name>
<dbReference type="RefSeq" id="WP_092650291.1">
    <property type="nucleotide sequence ID" value="NZ_FOHA01000002.1"/>
</dbReference>
<dbReference type="GO" id="GO:0016747">
    <property type="term" value="F:acyltransferase activity, transferring groups other than amino-acyl groups"/>
    <property type="evidence" value="ECO:0007669"/>
    <property type="project" value="InterPro"/>
</dbReference>
<proteinExistence type="predicted"/>
<dbReference type="STRING" id="142588.SAMN04488559_102308"/>
<sequence length="107" mass="12201">MEIRVLRKTETDFLQEMLYEAIYVPIGDELPPRSILFNEDLYLYIKDFGKVATDFCLVAVEQNECIGAAWVRKIQAYGYVDDETPELSMAIKPAFQGLGYGKLLLGK</sequence>
<dbReference type="PROSITE" id="PS51186">
    <property type="entry name" value="GNAT"/>
    <property type="match status" value="1"/>
</dbReference>
<dbReference type="Proteomes" id="UP000198948">
    <property type="component" value="Unassembled WGS sequence"/>
</dbReference>
<evidence type="ECO:0000313" key="2">
    <source>
        <dbReference type="EMBL" id="SER64425.1"/>
    </source>
</evidence>
<organism evidence="2 3">
    <name type="scientific">Isobaculum melis</name>
    <dbReference type="NCBI Taxonomy" id="142588"/>
    <lineage>
        <taxon>Bacteria</taxon>
        <taxon>Bacillati</taxon>
        <taxon>Bacillota</taxon>
        <taxon>Bacilli</taxon>
        <taxon>Lactobacillales</taxon>
        <taxon>Carnobacteriaceae</taxon>
        <taxon>Isobaculum</taxon>
    </lineage>
</organism>
<keyword evidence="3" id="KW-1185">Reference proteome</keyword>